<organism evidence="4 5">
    <name type="scientific">Deinococcus oregonensis</name>
    <dbReference type="NCBI Taxonomy" id="1805970"/>
    <lineage>
        <taxon>Bacteria</taxon>
        <taxon>Thermotogati</taxon>
        <taxon>Deinococcota</taxon>
        <taxon>Deinococci</taxon>
        <taxon>Deinococcales</taxon>
        <taxon>Deinococcaceae</taxon>
        <taxon>Deinococcus</taxon>
    </lineage>
</organism>
<feature type="domain" description="Response regulatory" evidence="3">
    <location>
        <begin position="7"/>
        <end position="125"/>
    </location>
</feature>
<dbReference type="PROSITE" id="PS50110">
    <property type="entry name" value="RESPONSE_REGULATORY"/>
    <property type="match status" value="1"/>
</dbReference>
<evidence type="ECO:0000313" key="4">
    <source>
        <dbReference type="EMBL" id="MFB9991150.1"/>
    </source>
</evidence>
<dbReference type="SUPFAM" id="SSF52172">
    <property type="entry name" value="CheY-like"/>
    <property type="match status" value="1"/>
</dbReference>
<dbReference type="PANTHER" id="PTHR44591:SF23">
    <property type="entry name" value="CHEY SUBFAMILY"/>
    <property type="match status" value="1"/>
</dbReference>
<feature type="modified residue" description="4-aspartylphosphate" evidence="2">
    <location>
        <position position="59"/>
    </location>
</feature>
<dbReference type="Proteomes" id="UP001589733">
    <property type="component" value="Unassembled WGS sequence"/>
</dbReference>
<sequence>MTTSVRRVLIVEDSLEDRLLLEVAFAEQAPDVEVYSVTDGAAAVAQGLLQDPAPLVVLDMHLPHLAGWEVLAQLRLHAGPSLQVVCWSSHAHPAEVQAVLDQGALAYLEKPVGLTGFFDLVETILAL</sequence>
<keyword evidence="5" id="KW-1185">Reference proteome</keyword>
<evidence type="ECO:0000256" key="2">
    <source>
        <dbReference type="PROSITE-ProRule" id="PRU00169"/>
    </source>
</evidence>
<comment type="caution">
    <text evidence="4">The sequence shown here is derived from an EMBL/GenBank/DDBJ whole genome shotgun (WGS) entry which is preliminary data.</text>
</comment>
<evidence type="ECO:0000259" key="3">
    <source>
        <dbReference type="PROSITE" id="PS50110"/>
    </source>
</evidence>
<name>A0ABV6AUN6_9DEIO</name>
<accession>A0ABV6AUN6</accession>
<protein>
    <submittedName>
        <fullName evidence="4">Response regulator</fullName>
    </submittedName>
</protein>
<dbReference type="InterPro" id="IPR011006">
    <property type="entry name" value="CheY-like_superfamily"/>
</dbReference>
<dbReference type="PANTHER" id="PTHR44591">
    <property type="entry name" value="STRESS RESPONSE REGULATOR PROTEIN 1"/>
    <property type="match status" value="1"/>
</dbReference>
<dbReference type="RefSeq" id="WP_380005794.1">
    <property type="nucleotide sequence ID" value="NZ_JBHLYR010000013.1"/>
</dbReference>
<reference evidence="4 5" key="1">
    <citation type="submission" date="2024-09" db="EMBL/GenBank/DDBJ databases">
        <authorList>
            <person name="Sun Q."/>
            <person name="Mori K."/>
        </authorList>
    </citation>
    <scope>NUCLEOTIDE SEQUENCE [LARGE SCALE GENOMIC DNA]</scope>
    <source>
        <strain evidence="4 5">JCM 13503</strain>
    </source>
</reference>
<evidence type="ECO:0000256" key="1">
    <source>
        <dbReference type="ARBA" id="ARBA00022553"/>
    </source>
</evidence>
<dbReference type="EMBL" id="JBHLYR010000013">
    <property type="protein sequence ID" value="MFB9991150.1"/>
    <property type="molecule type" value="Genomic_DNA"/>
</dbReference>
<proteinExistence type="predicted"/>
<dbReference type="SMART" id="SM00448">
    <property type="entry name" value="REC"/>
    <property type="match status" value="1"/>
</dbReference>
<gene>
    <name evidence="4" type="ORF">ACFFLM_04015</name>
</gene>
<dbReference type="Gene3D" id="3.40.50.2300">
    <property type="match status" value="1"/>
</dbReference>
<dbReference type="InterPro" id="IPR001789">
    <property type="entry name" value="Sig_transdc_resp-reg_receiver"/>
</dbReference>
<dbReference type="InterPro" id="IPR050595">
    <property type="entry name" value="Bact_response_regulator"/>
</dbReference>
<evidence type="ECO:0000313" key="5">
    <source>
        <dbReference type="Proteomes" id="UP001589733"/>
    </source>
</evidence>
<keyword evidence="1 2" id="KW-0597">Phosphoprotein</keyword>
<dbReference type="Pfam" id="PF00072">
    <property type="entry name" value="Response_reg"/>
    <property type="match status" value="1"/>
</dbReference>